<dbReference type="Ensembl" id="ENSSFAT00005003309.1">
    <property type="protein sequence ID" value="ENSSFAP00005003068.1"/>
    <property type="gene ID" value="ENSSFAG00005002117.1"/>
</dbReference>
<dbReference type="PANTHER" id="PTHR45799:SF2">
    <property type="entry name" value="RETICULON-LIKE PROTEIN"/>
    <property type="match status" value="1"/>
</dbReference>
<keyword evidence="3 6" id="KW-0256">Endoplasmic reticulum</keyword>
<evidence type="ECO:0000313" key="9">
    <source>
        <dbReference type="Ensembl" id="ENSSFAP00005003068.1"/>
    </source>
</evidence>
<keyword evidence="2 6" id="KW-0812">Transmembrane</keyword>
<reference evidence="9" key="3">
    <citation type="submission" date="2025-09" db="UniProtKB">
        <authorList>
            <consortium name="Ensembl"/>
        </authorList>
    </citation>
    <scope>IDENTIFICATION</scope>
</reference>
<comment type="subcellular location">
    <subcellularLocation>
        <location evidence="1 6">Endoplasmic reticulum membrane</location>
        <topology evidence="1 6">Multi-pass membrane protein</topology>
    </subcellularLocation>
</comment>
<feature type="compositionally biased region" description="Polar residues" evidence="7">
    <location>
        <begin position="257"/>
        <end position="267"/>
    </location>
</feature>
<organism evidence="9 10">
    <name type="scientific">Salarias fasciatus</name>
    <name type="common">Jewelled blenny</name>
    <name type="synonym">Blennius fasciatus</name>
    <dbReference type="NCBI Taxonomy" id="181472"/>
    <lineage>
        <taxon>Eukaryota</taxon>
        <taxon>Metazoa</taxon>
        <taxon>Chordata</taxon>
        <taxon>Craniata</taxon>
        <taxon>Vertebrata</taxon>
        <taxon>Euteleostomi</taxon>
        <taxon>Actinopterygii</taxon>
        <taxon>Neopterygii</taxon>
        <taxon>Teleostei</taxon>
        <taxon>Neoteleostei</taxon>
        <taxon>Acanthomorphata</taxon>
        <taxon>Ovalentaria</taxon>
        <taxon>Blenniimorphae</taxon>
        <taxon>Blenniiformes</taxon>
        <taxon>Blennioidei</taxon>
        <taxon>Blenniidae</taxon>
        <taxon>Salariinae</taxon>
        <taxon>Salarias</taxon>
    </lineage>
</organism>
<dbReference type="Gene3D" id="1.20.5.2480">
    <property type="match status" value="1"/>
</dbReference>
<gene>
    <name evidence="9" type="primary">rtn4a</name>
</gene>
<feature type="compositionally biased region" description="Basic and acidic residues" evidence="7">
    <location>
        <begin position="484"/>
        <end position="494"/>
    </location>
</feature>
<evidence type="ECO:0000313" key="10">
    <source>
        <dbReference type="Proteomes" id="UP000472267"/>
    </source>
</evidence>
<evidence type="ECO:0000256" key="6">
    <source>
        <dbReference type="RuleBase" id="RU210713"/>
    </source>
</evidence>
<dbReference type="AlphaFoldDB" id="A0A672FA39"/>
<dbReference type="InParanoid" id="A0A672FA39"/>
<feature type="compositionally biased region" description="Low complexity" evidence="7">
    <location>
        <begin position="333"/>
        <end position="345"/>
    </location>
</feature>
<feature type="compositionally biased region" description="Polar residues" evidence="7">
    <location>
        <begin position="47"/>
        <end position="69"/>
    </location>
</feature>
<feature type="region of interest" description="Disordered" evidence="7">
    <location>
        <begin position="557"/>
        <end position="585"/>
    </location>
</feature>
<protein>
    <recommendedName>
        <fullName evidence="6">Reticulon</fullName>
    </recommendedName>
</protein>
<feature type="compositionally biased region" description="Low complexity" evidence="7">
    <location>
        <begin position="25"/>
        <end position="46"/>
    </location>
</feature>
<feature type="region of interest" description="Disordered" evidence="7">
    <location>
        <begin position="599"/>
        <end position="619"/>
    </location>
</feature>
<evidence type="ECO:0000256" key="4">
    <source>
        <dbReference type="ARBA" id="ARBA00022989"/>
    </source>
</evidence>
<feature type="compositionally biased region" description="Polar residues" evidence="7">
    <location>
        <begin position="575"/>
        <end position="585"/>
    </location>
</feature>
<dbReference type="InterPro" id="IPR046964">
    <property type="entry name" value="RTN1-4"/>
</dbReference>
<keyword evidence="5 6" id="KW-0472">Membrane</keyword>
<evidence type="ECO:0000256" key="2">
    <source>
        <dbReference type="ARBA" id="ARBA00022692"/>
    </source>
</evidence>
<feature type="region of interest" description="Disordered" evidence="7">
    <location>
        <begin position="188"/>
        <end position="208"/>
    </location>
</feature>
<feature type="compositionally biased region" description="Acidic residues" evidence="7">
    <location>
        <begin position="300"/>
        <end position="311"/>
    </location>
</feature>
<dbReference type="PANTHER" id="PTHR45799">
    <property type="entry name" value="RETICULON-LIKE PROTEIN"/>
    <property type="match status" value="1"/>
</dbReference>
<reference evidence="9" key="1">
    <citation type="submission" date="2019-06" db="EMBL/GenBank/DDBJ databases">
        <authorList>
            <consortium name="Wellcome Sanger Institute Data Sharing"/>
        </authorList>
    </citation>
    <scope>NUCLEOTIDE SEQUENCE [LARGE SCALE GENOMIC DNA]</scope>
</reference>
<dbReference type="InterPro" id="IPR003388">
    <property type="entry name" value="Reticulon"/>
</dbReference>
<feature type="compositionally biased region" description="Polar residues" evidence="7">
    <location>
        <begin position="286"/>
        <end position="296"/>
    </location>
</feature>
<feature type="transmembrane region" description="Helical" evidence="6">
    <location>
        <begin position="770"/>
        <end position="791"/>
    </location>
</feature>
<feature type="compositionally biased region" description="Basic and acidic residues" evidence="7">
    <location>
        <begin position="235"/>
        <end position="245"/>
    </location>
</feature>
<evidence type="ECO:0000256" key="3">
    <source>
        <dbReference type="ARBA" id="ARBA00022824"/>
    </source>
</evidence>
<reference evidence="9" key="2">
    <citation type="submission" date="2025-08" db="UniProtKB">
        <authorList>
            <consortium name="Ensembl"/>
        </authorList>
    </citation>
    <scope>IDENTIFICATION</scope>
</reference>
<dbReference type="OMA" id="PTQAQRM"/>
<dbReference type="GO" id="GO:0005789">
    <property type="term" value="C:endoplasmic reticulum membrane"/>
    <property type="evidence" value="ECO:0007669"/>
    <property type="project" value="UniProtKB-SubCell"/>
</dbReference>
<feature type="compositionally biased region" description="Basic and acidic residues" evidence="7">
    <location>
        <begin position="503"/>
        <end position="517"/>
    </location>
</feature>
<dbReference type="PROSITE" id="PS50845">
    <property type="entry name" value="RETICULON"/>
    <property type="match status" value="1"/>
</dbReference>
<accession>A0A672FA39</accession>
<feature type="compositionally biased region" description="Basic and acidic residues" evidence="7">
    <location>
        <begin position="415"/>
        <end position="454"/>
    </location>
</feature>
<feature type="compositionally biased region" description="Polar residues" evidence="7">
    <location>
        <begin position="10"/>
        <end position="19"/>
    </location>
</feature>
<dbReference type="Pfam" id="PF02453">
    <property type="entry name" value="Reticulon"/>
    <property type="match status" value="1"/>
</dbReference>
<evidence type="ECO:0000256" key="5">
    <source>
        <dbReference type="ARBA" id="ARBA00023136"/>
    </source>
</evidence>
<sequence>MSLICAVLRSPSSLSTQALGQKGDSPAPISPLSPLHSPDSLEELSLTESPNQPPTSGSAAPLGSFSTDPPTILSKDMPWAGEEGDPGPGRSKNKEDLLDPLAGPYLSLGKDPGSHNPCEDSGISFSPEEKLISSDRSSTGPSPLNPQMKVPESHLASSNPTEHWDSTLLASQDNSKVSMDSFAKDTAALGSSRYQPDLHGDQSDEDDDLMYEVKKNNNPFEGFSPLADSGYSHFGESKSDTRASKMSESPTPDLVQYGQTGETQDSPPSFLDEEKTFETGKMATDSLMQSMSQFSSGLKDDDEEDEEEEDSALPPSLPDILKSSPLNPEKIDSGSSEGSPEEQSPILERRMMESPNPPINLSANNPFAFDAKVSLLKEMTEEMEVKAADKVKPEDDKSFGAFDLVKEAEETPMMKAKEEEPVKIEQKDWFSSHDSPKKTEKFEPLDFKSKKTPAEDSDSESPTADSLSPVLEAMAKNPASFQVEPEKKEQKMEVEEPEVAEEVSEHEVSSEEFEFIERPPRGVIDEFLEALDTSKFASSKPPEIPLDDDLSFGQKAAVPAAKPAPPPVVKEEPPSQSSCPLFTQASPQKSKAELEKLDIQQPPPQPPLTHSPVRKPEEAVAKKSAGGGRFFKMPTLNIRKVVDLLYWRDVKTTGVVFGAVLLLLLSLTVCSIVSVCSYIGLALLSVTISFRIYRGILQAIQKSDEGHPFKQYLDQEVALSEDMVHKYSDLALEKINKLIGDLRRVFLVEDLVDSIKFAVLMWILTYVGALFNGLTVLILGVIGVFSCPIIYEKHQAQIDHYVSLVNNQIKDVVGKIQAKVPGMKRKTE</sequence>
<feature type="domain" description="Reticulon" evidence="8">
    <location>
        <begin position="641"/>
        <end position="828"/>
    </location>
</feature>
<keyword evidence="10" id="KW-1185">Reference proteome</keyword>
<evidence type="ECO:0000259" key="8">
    <source>
        <dbReference type="PROSITE" id="PS50845"/>
    </source>
</evidence>
<name>A0A672FA39_SALFA</name>
<feature type="region of interest" description="Disordered" evidence="7">
    <location>
        <begin position="220"/>
        <end position="365"/>
    </location>
</feature>
<feature type="region of interest" description="Disordered" evidence="7">
    <location>
        <begin position="410"/>
        <end position="517"/>
    </location>
</feature>
<keyword evidence="4 6" id="KW-1133">Transmembrane helix</keyword>
<feature type="transmembrane region" description="Helical" evidence="6">
    <location>
        <begin position="655"/>
        <end position="684"/>
    </location>
</feature>
<feature type="region of interest" description="Disordered" evidence="7">
    <location>
        <begin position="9"/>
        <end position="172"/>
    </location>
</feature>
<dbReference type="FunFam" id="1.20.5.2480:FF:000001">
    <property type="entry name" value="Reticulon"/>
    <property type="match status" value="1"/>
</dbReference>
<evidence type="ECO:0000256" key="1">
    <source>
        <dbReference type="ARBA" id="ARBA00004477"/>
    </source>
</evidence>
<proteinExistence type="predicted"/>
<dbReference type="Proteomes" id="UP000472267">
    <property type="component" value="Chromosome 13"/>
</dbReference>
<evidence type="ECO:0000256" key="7">
    <source>
        <dbReference type="SAM" id="MobiDB-lite"/>
    </source>
</evidence>